<reference evidence="3 4" key="1">
    <citation type="submission" date="2017-05" db="EMBL/GenBank/DDBJ databases">
        <authorList>
            <person name="Varghese N."/>
            <person name="Submissions S."/>
        </authorList>
    </citation>
    <scope>NUCLEOTIDE SEQUENCE [LARGE SCALE GENOMIC DNA]</scope>
    <source>
        <strain evidence="3 4">DSM 16304</strain>
    </source>
</reference>
<keyword evidence="1" id="KW-1133">Transmembrane helix</keyword>
<organism evidence="3 4">
    <name type="scientific">Balnearium lithotrophicum</name>
    <dbReference type="NCBI Taxonomy" id="223788"/>
    <lineage>
        <taxon>Bacteria</taxon>
        <taxon>Pseudomonadati</taxon>
        <taxon>Aquificota</taxon>
        <taxon>Aquificia</taxon>
        <taxon>Desulfurobacteriales</taxon>
        <taxon>Desulfurobacteriaceae</taxon>
        <taxon>Balnearium</taxon>
    </lineage>
</organism>
<dbReference type="Proteomes" id="UP000317315">
    <property type="component" value="Unassembled WGS sequence"/>
</dbReference>
<dbReference type="InterPro" id="IPR029787">
    <property type="entry name" value="Nucleotide_cyclase"/>
</dbReference>
<dbReference type="Pfam" id="PF00990">
    <property type="entry name" value="GGDEF"/>
    <property type="match status" value="1"/>
</dbReference>
<dbReference type="SUPFAM" id="SSF55073">
    <property type="entry name" value="Nucleotide cyclase"/>
    <property type="match status" value="1"/>
</dbReference>
<name>A0A521B2Y8_9BACT</name>
<gene>
    <name evidence="3" type="ORF">SAMN06269117_10398</name>
</gene>
<dbReference type="AlphaFoldDB" id="A0A521B2Y8"/>
<proteinExistence type="predicted"/>
<evidence type="ECO:0000313" key="3">
    <source>
        <dbReference type="EMBL" id="SMO41395.1"/>
    </source>
</evidence>
<sequence length="315" mass="36954">MTYLFNLKDREKNFDYVLTLINIVVSLTIGSIVALSDEKIFFFITPLHIIFLIFSIYLLKNDKIHLFQYVYSASTFIFYALLTIILPPERNIWIFIYPIIATFFSKYELGLILSLLIMVLLGIDISFKYRIVSLDVIPPKLSLRLHILLAYIFVLIIVFIRSLRVSTYINFLERIYPVDLETGALSRYQLEREIEQAISLLKRYDFPFLYIAIGIEELRKLNPHKVQKVLAELVSGIKSIIRDSDFIARYNRNLFIIQLANTSSEKAQPVIERINKYLEKFSKEYSIKVNIAVTDLEKDDTVDTLIEKLLRKLRE</sequence>
<keyword evidence="4" id="KW-1185">Reference proteome</keyword>
<feature type="transmembrane region" description="Helical" evidence="1">
    <location>
        <begin position="40"/>
        <end position="59"/>
    </location>
</feature>
<accession>A0A521B2Y8</accession>
<keyword evidence="1" id="KW-0812">Transmembrane</keyword>
<feature type="transmembrane region" description="Helical" evidence="1">
    <location>
        <begin position="16"/>
        <end position="34"/>
    </location>
</feature>
<evidence type="ECO:0000313" key="4">
    <source>
        <dbReference type="Proteomes" id="UP000317315"/>
    </source>
</evidence>
<feature type="transmembrane region" description="Helical" evidence="1">
    <location>
        <begin position="92"/>
        <end position="121"/>
    </location>
</feature>
<evidence type="ECO:0000256" key="1">
    <source>
        <dbReference type="SAM" id="Phobius"/>
    </source>
</evidence>
<evidence type="ECO:0000259" key="2">
    <source>
        <dbReference type="PROSITE" id="PS50887"/>
    </source>
</evidence>
<dbReference type="InterPro" id="IPR000160">
    <property type="entry name" value="GGDEF_dom"/>
</dbReference>
<feature type="transmembrane region" description="Helical" evidence="1">
    <location>
        <begin position="141"/>
        <end position="160"/>
    </location>
</feature>
<dbReference type="Gene3D" id="3.30.70.270">
    <property type="match status" value="1"/>
</dbReference>
<feature type="transmembrane region" description="Helical" evidence="1">
    <location>
        <begin position="66"/>
        <end position="86"/>
    </location>
</feature>
<feature type="domain" description="GGDEF" evidence="2">
    <location>
        <begin position="206"/>
        <end position="315"/>
    </location>
</feature>
<dbReference type="PROSITE" id="PS50887">
    <property type="entry name" value="GGDEF"/>
    <property type="match status" value="1"/>
</dbReference>
<keyword evidence="1" id="KW-0472">Membrane</keyword>
<dbReference type="EMBL" id="FXTM01000003">
    <property type="protein sequence ID" value="SMO41395.1"/>
    <property type="molecule type" value="Genomic_DNA"/>
</dbReference>
<dbReference type="InterPro" id="IPR043128">
    <property type="entry name" value="Rev_trsase/Diguanyl_cyclase"/>
</dbReference>
<protein>
    <submittedName>
        <fullName evidence="3">GGDEF domain-containing protein, diguanylate cyclase (C-di-GMP synthetase) or its enzymatically inactive variants</fullName>
    </submittedName>
</protein>